<accession>A0ABR8S3M6</accession>
<evidence type="ECO:0000313" key="4">
    <source>
        <dbReference type="Proteomes" id="UP000648352"/>
    </source>
</evidence>
<name>A0ABR8S3M6_9MICO</name>
<protein>
    <recommendedName>
        <fullName evidence="5">Cell division protein FtsL</fullName>
    </recommendedName>
</protein>
<keyword evidence="2" id="KW-0812">Transmembrane</keyword>
<dbReference type="Proteomes" id="UP000648352">
    <property type="component" value="Unassembled WGS sequence"/>
</dbReference>
<reference evidence="3 4" key="1">
    <citation type="submission" date="2020-08" db="EMBL/GenBank/DDBJ databases">
        <title>A Genomic Blueprint of the Chicken Gut Microbiome.</title>
        <authorList>
            <person name="Gilroy R."/>
            <person name="Ravi A."/>
            <person name="Getino M."/>
            <person name="Pursley I."/>
            <person name="Horton D.L."/>
            <person name="Alikhan N.-F."/>
            <person name="Baker D."/>
            <person name="Gharbi K."/>
            <person name="Hall N."/>
            <person name="Watson M."/>
            <person name="Adriaenssens E.M."/>
            <person name="Foster-Nyarko E."/>
            <person name="Jarju S."/>
            <person name="Secka A."/>
            <person name="Antonio M."/>
            <person name="Oren A."/>
            <person name="Chaudhuri R."/>
            <person name="La Ragione R.M."/>
            <person name="Hildebrand F."/>
            <person name="Pallen M.J."/>
        </authorList>
    </citation>
    <scope>NUCLEOTIDE SEQUENCE [LARGE SCALE GENOMIC DNA]</scope>
    <source>
        <strain evidence="3 4">Sa4CUA7</strain>
    </source>
</reference>
<keyword evidence="2" id="KW-0472">Membrane</keyword>
<proteinExistence type="predicted"/>
<evidence type="ECO:0000313" key="3">
    <source>
        <dbReference type="EMBL" id="MBD7958050.1"/>
    </source>
</evidence>
<evidence type="ECO:0000256" key="1">
    <source>
        <dbReference type="SAM" id="MobiDB-lite"/>
    </source>
</evidence>
<comment type="caution">
    <text evidence="3">The sequence shown here is derived from an EMBL/GenBank/DDBJ whole genome shotgun (WGS) entry which is preliminary data.</text>
</comment>
<feature type="transmembrane region" description="Helical" evidence="2">
    <location>
        <begin position="41"/>
        <end position="64"/>
    </location>
</feature>
<dbReference type="EMBL" id="JACSQP010000005">
    <property type="protein sequence ID" value="MBD7958050.1"/>
    <property type="molecule type" value="Genomic_DNA"/>
</dbReference>
<feature type="compositionally biased region" description="Low complexity" evidence="1">
    <location>
        <begin position="177"/>
        <end position="189"/>
    </location>
</feature>
<feature type="region of interest" description="Disordered" evidence="1">
    <location>
        <begin position="177"/>
        <end position="205"/>
    </location>
</feature>
<evidence type="ECO:0008006" key="5">
    <source>
        <dbReference type="Google" id="ProtNLM"/>
    </source>
</evidence>
<gene>
    <name evidence="3" type="ORF">H9651_10405</name>
</gene>
<sequence>MSTLPYSSAVATAAALPRPTERPARRLQVVAAPQPRRRPRLLYGIVAVAGALTIGAAQMGLSILTTQGSYEVSQLTREQRDLTYQKQILIDDVAGLNSPQFLAANASALGMVIAESPNYLRLSDGVVLGTGEAAPGASTIDALGRPSVPNALISDAPLVTAPTATIEGEAVVAEPPVADAATPGAATETPTPPPVTDGLPVPRTH</sequence>
<keyword evidence="2" id="KW-1133">Transmembrane helix</keyword>
<evidence type="ECO:0000256" key="2">
    <source>
        <dbReference type="SAM" id="Phobius"/>
    </source>
</evidence>
<dbReference type="RefSeq" id="WP_191719233.1">
    <property type="nucleotide sequence ID" value="NZ_JACSQP010000005.1"/>
</dbReference>
<keyword evidence="4" id="KW-1185">Reference proteome</keyword>
<organism evidence="3 4">
    <name type="scientific">Microbacterium pullorum</name>
    <dbReference type="NCBI Taxonomy" id="2762236"/>
    <lineage>
        <taxon>Bacteria</taxon>
        <taxon>Bacillati</taxon>
        <taxon>Actinomycetota</taxon>
        <taxon>Actinomycetes</taxon>
        <taxon>Micrococcales</taxon>
        <taxon>Microbacteriaceae</taxon>
        <taxon>Microbacterium</taxon>
    </lineage>
</organism>